<dbReference type="PANTHER" id="PTHR30543:SF21">
    <property type="entry name" value="NAD(P)H-DEPENDENT FMN REDUCTASE LOT6"/>
    <property type="match status" value="1"/>
</dbReference>
<name>A0A4R6SU51_9SPHI</name>
<comment type="caution">
    <text evidence="2">The sequence shown here is derived from an EMBL/GenBank/DDBJ whole genome shotgun (WGS) entry which is preliminary data.</text>
</comment>
<dbReference type="SUPFAM" id="SSF52218">
    <property type="entry name" value="Flavoproteins"/>
    <property type="match status" value="1"/>
</dbReference>
<dbReference type="Gene3D" id="3.40.50.360">
    <property type="match status" value="1"/>
</dbReference>
<dbReference type="GO" id="GO:0016491">
    <property type="term" value="F:oxidoreductase activity"/>
    <property type="evidence" value="ECO:0007669"/>
    <property type="project" value="InterPro"/>
</dbReference>
<dbReference type="GO" id="GO:0005829">
    <property type="term" value="C:cytosol"/>
    <property type="evidence" value="ECO:0007669"/>
    <property type="project" value="TreeGrafter"/>
</dbReference>
<evidence type="ECO:0000259" key="1">
    <source>
        <dbReference type="Pfam" id="PF03358"/>
    </source>
</evidence>
<protein>
    <submittedName>
        <fullName evidence="2">NAD(P)H-dependent FMN reductase</fullName>
    </submittedName>
</protein>
<organism evidence="2 3">
    <name type="scientific">Pedobacter metabolipauper</name>
    <dbReference type="NCBI Taxonomy" id="425513"/>
    <lineage>
        <taxon>Bacteria</taxon>
        <taxon>Pseudomonadati</taxon>
        <taxon>Bacteroidota</taxon>
        <taxon>Sphingobacteriia</taxon>
        <taxon>Sphingobacteriales</taxon>
        <taxon>Sphingobacteriaceae</taxon>
        <taxon>Pedobacter</taxon>
    </lineage>
</organism>
<dbReference type="Proteomes" id="UP000295620">
    <property type="component" value="Unassembled WGS sequence"/>
</dbReference>
<dbReference type="PANTHER" id="PTHR30543">
    <property type="entry name" value="CHROMATE REDUCTASE"/>
    <property type="match status" value="1"/>
</dbReference>
<proteinExistence type="predicted"/>
<gene>
    <name evidence="2" type="ORF">ATK78_1452</name>
</gene>
<dbReference type="GO" id="GO:0010181">
    <property type="term" value="F:FMN binding"/>
    <property type="evidence" value="ECO:0007669"/>
    <property type="project" value="TreeGrafter"/>
</dbReference>
<evidence type="ECO:0000313" key="3">
    <source>
        <dbReference type="Proteomes" id="UP000295620"/>
    </source>
</evidence>
<dbReference type="InterPro" id="IPR050712">
    <property type="entry name" value="NAD(P)H-dep_reductase"/>
</dbReference>
<keyword evidence="3" id="KW-1185">Reference proteome</keyword>
<dbReference type="EMBL" id="SNYC01000004">
    <property type="protein sequence ID" value="TDQ09298.1"/>
    <property type="molecule type" value="Genomic_DNA"/>
</dbReference>
<reference evidence="2 3" key="1">
    <citation type="submission" date="2019-03" db="EMBL/GenBank/DDBJ databases">
        <title>Genomic Encyclopedia of Archaeal and Bacterial Type Strains, Phase II (KMG-II): from individual species to whole genera.</title>
        <authorList>
            <person name="Goeker M."/>
        </authorList>
    </citation>
    <scope>NUCLEOTIDE SEQUENCE [LARGE SCALE GENOMIC DNA]</scope>
    <source>
        <strain evidence="2 3">DSM 19035</strain>
    </source>
</reference>
<accession>A0A4R6SU51</accession>
<evidence type="ECO:0000313" key="2">
    <source>
        <dbReference type="EMBL" id="TDQ09298.1"/>
    </source>
</evidence>
<sequence length="207" mass="23116">MQTTIFNCCYDIMEISAMYNLKIISSTVRPGRKGPVIAKWITEIARKNTEFTVELLDLGEVKLPLMDEPNHPSMQKYEHQHTKDWSAKISEADAFIFVTGEYNFGYPSPLRNALEYLVKEWGYKAAGIVSYGGVSAGTRAANSLKGDLSTLSIVPLSAAVNIPFFSKSINEDEDFEANEISLKAADAMLKELLRWTKALKPLRTGEI</sequence>
<feature type="domain" description="NADPH-dependent FMN reductase-like" evidence="1">
    <location>
        <begin position="23"/>
        <end position="164"/>
    </location>
</feature>
<dbReference type="InterPro" id="IPR005025">
    <property type="entry name" value="FMN_Rdtase-like_dom"/>
</dbReference>
<dbReference type="InterPro" id="IPR029039">
    <property type="entry name" value="Flavoprotein-like_sf"/>
</dbReference>
<dbReference type="Pfam" id="PF03358">
    <property type="entry name" value="FMN_red"/>
    <property type="match status" value="1"/>
</dbReference>
<dbReference type="AlphaFoldDB" id="A0A4R6SU51"/>